<evidence type="ECO:0000313" key="1">
    <source>
        <dbReference type="EMBL" id="VAX30886.1"/>
    </source>
</evidence>
<protein>
    <submittedName>
        <fullName evidence="1">Uncharacterized protein</fullName>
    </submittedName>
</protein>
<gene>
    <name evidence="1" type="ORF">MNBD_NITROSPINAE05-1046</name>
</gene>
<feature type="non-terminal residue" evidence="1">
    <location>
        <position position="1"/>
    </location>
</feature>
<accession>A0A3B1CK34</accession>
<proteinExistence type="predicted"/>
<dbReference type="AlphaFoldDB" id="A0A3B1CK34"/>
<organism evidence="1">
    <name type="scientific">hydrothermal vent metagenome</name>
    <dbReference type="NCBI Taxonomy" id="652676"/>
    <lineage>
        <taxon>unclassified sequences</taxon>
        <taxon>metagenomes</taxon>
        <taxon>ecological metagenomes</taxon>
    </lineage>
</organism>
<reference evidence="1" key="1">
    <citation type="submission" date="2018-06" db="EMBL/GenBank/DDBJ databases">
        <authorList>
            <person name="Zhirakovskaya E."/>
        </authorList>
    </citation>
    <scope>NUCLEOTIDE SEQUENCE</scope>
</reference>
<name>A0A3B1CK34_9ZZZZ</name>
<sequence>CQNCDIHLSWHHLKNDYDANGEPFNGKFL</sequence>
<dbReference type="EMBL" id="UOGG01000133">
    <property type="protein sequence ID" value="VAX30886.1"/>
    <property type="molecule type" value="Genomic_DNA"/>
</dbReference>